<dbReference type="FunFam" id="2.40.50.90:FF:000001">
    <property type="entry name" value="Staphylococcal nuclease domain-containing protein"/>
    <property type="match status" value="1"/>
</dbReference>
<dbReference type="PIRSF" id="PIRSF017179">
    <property type="entry name" value="RISC-Tudor-SN"/>
    <property type="match status" value="1"/>
</dbReference>
<gene>
    <name evidence="7" type="ORF">B4U79_11156</name>
</gene>
<reference evidence="7 8" key="1">
    <citation type="journal article" date="2018" name="Gigascience">
        <title>Genomes of trombidid mites reveal novel predicted allergens and laterally-transferred genes associated with secondary metabolism.</title>
        <authorList>
            <person name="Dong X."/>
            <person name="Chaisiri K."/>
            <person name="Xia D."/>
            <person name="Armstrong S.D."/>
            <person name="Fang Y."/>
            <person name="Donnelly M.J."/>
            <person name="Kadowaki T."/>
            <person name="McGarry J.W."/>
            <person name="Darby A.C."/>
            <person name="Makepeace B.L."/>
        </authorList>
    </citation>
    <scope>NUCLEOTIDE SEQUENCE [LARGE SCALE GENOMIC DNA]</scope>
    <source>
        <strain evidence="7">UoL-WK</strain>
    </source>
</reference>
<dbReference type="GO" id="GO:0031332">
    <property type="term" value="C:RNAi effector complex"/>
    <property type="evidence" value="ECO:0007669"/>
    <property type="project" value="InterPro"/>
</dbReference>
<dbReference type="InterPro" id="IPR016071">
    <property type="entry name" value="Staphylococal_nuclease_OB-fold"/>
</dbReference>
<feature type="domain" description="TNase-like" evidence="6">
    <location>
        <begin position="13"/>
        <end position="157"/>
    </location>
</feature>
<dbReference type="PROSITE" id="PS50304">
    <property type="entry name" value="TUDOR"/>
    <property type="match status" value="1"/>
</dbReference>
<dbReference type="Gene3D" id="2.40.50.90">
    <property type="match status" value="5"/>
</dbReference>
<keyword evidence="2 4" id="KW-0963">Cytoplasm</keyword>
<dbReference type="OrthoDB" id="10023235at2759"/>
<feature type="domain" description="TNase-like" evidence="6">
    <location>
        <begin position="502"/>
        <end position="622"/>
    </location>
</feature>
<evidence type="ECO:0000256" key="1">
    <source>
        <dbReference type="ARBA" id="ARBA00004496"/>
    </source>
</evidence>
<protein>
    <submittedName>
        <fullName evidence="7">Staphylococcal nuclease domain-containing protein 1-like protein</fullName>
    </submittedName>
</protein>
<dbReference type="SUPFAM" id="SSF63748">
    <property type="entry name" value="Tudor/PWWP/MBT"/>
    <property type="match status" value="1"/>
</dbReference>
<dbReference type="PROSITE" id="PS50830">
    <property type="entry name" value="TNASE_3"/>
    <property type="match status" value="4"/>
</dbReference>
<dbReference type="InterPro" id="IPR016685">
    <property type="entry name" value="Silence_cplx_Nase-comp_TudorSN"/>
</dbReference>
<dbReference type="Proteomes" id="UP000285301">
    <property type="component" value="Unassembled WGS sequence"/>
</dbReference>
<comment type="caution">
    <text evidence="7">The sequence shown here is derived from an EMBL/GenBank/DDBJ whole genome shotgun (WGS) entry which is preliminary data.</text>
</comment>
<dbReference type="Gene3D" id="2.30.30.140">
    <property type="match status" value="1"/>
</dbReference>
<evidence type="ECO:0000259" key="6">
    <source>
        <dbReference type="PROSITE" id="PS50830"/>
    </source>
</evidence>
<feature type="domain" description="Tudor" evidence="5">
    <location>
        <begin position="693"/>
        <end position="752"/>
    </location>
</feature>
<name>A0A443QN88_9ACAR</name>
<keyword evidence="8" id="KW-1185">Reference proteome</keyword>
<evidence type="ECO:0000313" key="7">
    <source>
        <dbReference type="EMBL" id="RWS04488.1"/>
    </source>
</evidence>
<dbReference type="SUPFAM" id="SSF50199">
    <property type="entry name" value="Staphylococcal nuclease"/>
    <property type="match status" value="5"/>
</dbReference>
<dbReference type="InterPro" id="IPR002999">
    <property type="entry name" value="Tudor"/>
</dbReference>
<dbReference type="GO" id="GO:0003723">
    <property type="term" value="F:RNA binding"/>
    <property type="evidence" value="ECO:0007669"/>
    <property type="project" value="UniProtKB-UniRule"/>
</dbReference>
<dbReference type="SMART" id="SM00318">
    <property type="entry name" value="SNc"/>
    <property type="match status" value="4"/>
</dbReference>
<dbReference type="GO" id="GO:0031047">
    <property type="term" value="P:regulatory ncRNA-mediated gene silencing"/>
    <property type="evidence" value="ECO:0007669"/>
    <property type="project" value="UniProtKB-UniRule"/>
</dbReference>
<feature type="domain" description="TNase-like" evidence="6">
    <location>
        <begin position="319"/>
        <end position="472"/>
    </location>
</feature>
<dbReference type="EMBL" id="NCKU01005505">
    <property type="protein sequence ID" value="RWS04488.1"/>
    <property type="molecule type" value="Genomic_DNA"/>
</dbReference>
<dbReference type="Pfam" id="PF00565">
    <property type="entry name" value="SNase"/>
    <property type="match status" value="4"/>
</dbReference>
<sequence length="881" mass="99281">MSTVNVAMNGESKERRLIVKKVLSGDTVILREKPRGGPPQEYSVSFAFIQAPKIARKVPPKENGEEAKFIPDDPLAWEAREFLRKKLIGKEVVYKFEYSVSLSGTKSRECGFISHDGEDIGELMVSEGYATVIRRKANENNEYYNNLIKLEEEAASKPKKESKKRVVKYDVDDPTEIERKTFRGIVEDVIDGSTLRIGLLLDPVYQYITLILAGIKCPVVSDNIGVQAKFFTESKLLNKDVEVKVEQVFSESQKNKFYGSVLIGPNNIAEFLLKEGMARLMSNSLSSSVNPSALRNAEKEAKSKRLRLFKDYVEAKSPKSVTYEVVEIINGDALRVRNLQTNDVKKIFLSSIRPPPKPDNLNDKLKPLYDVPLMFEAREFLRKRLIGKRVQVTTDYIQPPLKSETGKPDLAEKECCTVLLNDTINIAEALVSKGLATVVKHRDNDDKRSSQYDALLDAEMKAQKTKRGVHGSTTPLRVVDLSNDVHKAKHYFDFLVRAGSSSKLEAVVEYVYSSSRVKLFVPKENCLLNLILAGITAPKATDPEGNEGLNFIRSLIHQRDVEITIESMDKLGNYIGYLFLDNKNMSLELLRSGYAQVRDAKGNQFVAAEEEAKSKKLGLWKNYVENEVKPEEEEIVNESEKEVTRIEVVITHVCPQMSSIFAQLTENEALLDELLTELREELTAKPPLPGSFQIKKGEICAAKYSADGQWYRAKVEKNLGNNTVSVIFIDYGNRDNVSTKDLAPLPSSKFGLQPGNPSPAKEYGLAFVTLPTSDLDAIQEAREAFMADTSDKRLKLKKEYKDPTTGMEYVTLLNDKNEDVVLDLVKEGFFVLDVKGRREKRLEKIIAAYKEAQEAAKRKRLNIWRYGDFTEDDAIEFGLGK</sequence>
<evidence type="ECO:0000256" key="2">
    <source>
        <dbReference type="ARBA" id="ARBA00022490"/>
    </source>
</evidence>
<proteinExistence type="predicted"/>
<dbReference type="FunFam" id="2.30.30.140:FF:000018">
    <property type="entry name" value="Serine/threonine-protein kinase 31"/>
    <property type="match status" value="1"/>
</dbReference>
<comment type="subcellular location">
    <subcellularLocation>
        <location evidence="1 4">Cytoplasm</location>
    </subcellularLocation>
</comment>
<accession>A0A443QN88</accession>
<keyword evidence="3" id="KW-0677">Repeat</keyword>
<dbReference type="GO" id="GO:0006402">
    <property type="term" value="P:mRNA catabolic process"/>
    <property type="evidence" value="ECO:0007669"/>
    <property type="project" value="UniProtKB-UniRule"/>
</dbReference>
<evidence type="ECO:0000313" key="8">
    <source>
        <dbReference type="Proteomes" id="UP000285301"/>
    </source>
</evidence>
<dbReference type="AlphaFoldDB" id="A0A443QN88"/>
<dbReference type="PANTHER" id="PTHR12302:SF2">
    <property type="entry name" value="STAPHYLOCOCCAL NUCLEASE DOMAIN-CONTAINING PROTEIN 1"/>
    <property type="match status" value="1"/>
</dbReference>
<feature type="domain" description="TNase-like" evidence="6">
    <location>
        <begin position="180"/>
        <end position="311"/>
    </location>
</feature>
<dbReference type="Pfam" id="PF00567">
    <property type="entry name" value="TUDOR"/>
    <property type="match status" value="1"/>
</dbReference>
<dbReference type="InterPro" id="IPR035437">
    <property type="entry name" value="SNase_OB-fold_sf"/>
</dbReference>
<dbReference type="GO" id="GO:0005634">
    <property type="term" value="C:nucleus"/>
    <property type="evidence" value="ECO:0007669"/>
    <property type="project" value="TreeGrafter"/>
</dbReference>
<evidence type="ECO:0000256" key="3">
    <source>
        <dbReference type="ARBA" id="ARBA00022737"/>
    </source>
</evidence>
<evidence type="ECO:0000256" key="4">
    <source>
        <dbReference type="PIRNR" id="PIRNR017179"/>
    </source>
</evidence>
<dbReference type="GO" id="GO:0005829">
    <property type="term" value="C:cytosol"/>
    <property type="evidence" value="ECO:0007669"/>
    <property type="project" value="UniProtKB-UniRule"/>
</dbReference>
<evidence type="ECO:0000259" key="5">
    <source>
        <dbReference type="PROSITE" id="PS50304"/>
    </source>
</evidence>
<dbReference type="PANTHER" id="PTHR12302">
    <property type="entry name" value="EBNA2 BINDING PROTEIN P100"/>
    <property type="match status" value="1"/>
</dbReference>
<dbReference type="SMART" id="SM00333">
    <property type="entry name" value="TUDOR"/>
    <property type="match status" value="1"/>
</dbReference>
<dbReference type="GO" id="GO:0004518">
    <property type="term" value="F:nuclease activity"/>
    <property type="evidence" value="ECO:0007669"/>
    <property type="project" value="TreeGrafter"/>
</dbReference>
<organism evidence="7 8">
    <name type="scientific">Dinothrombium tinctorium</name>
    <dbReference type="NCBI Taxonomy" id="1965070"/>
    <lineage>
        <taxon>Eukaryota</taxon>
        <taxon>Metazoa</taxon>
        <taxon>Ecdysozoa</taxon>
        <taxon>Arthropoda</taxon>
        <taxon>Chelicerata</taxon>
        <taxon>Arachnida</taxon>
        <taxon>Acari</taxon>
        <taxon>Acariformes</taxon>
        <taxon>Trombidiformes</taxon>
        <taxon>Prostigmata</taxon>
        <taxon>Anystina</taxon>
        <taxon>Parasitengona</taxon>
        <taxon>Trombidioidea</taxon>
        <taxon>Trombidiidae</taxon>
        <taxon>Dinothrombium</taxon>
    </lineage>
</organism>
<dbReference type="STRING" id="1965070.A0A443QN88"/>